<dbReference type="PANTHER" id="PTHR12147">
    <property type="entry name" value="METALLOPEPTIDASE M28 FAMILY MEMBER"/>
    <property type="match status" value="1"/>
</dbReference>
<dbReference type="InterPro" id="IPR045175">
    <property type="entry name" value="M28_fam"/>
</dbReference>
<dbReference type="SUPFAM" id="SSF53187">
    <property type="entry name" value="Zn-dependent exopeptidases"/>
    <property type="match status" value="1"/>
</dbReference>
<keyword evidence="1" id="KW-1133">Transmembrane helix</keyword>
<sequence>MKRIYTVILILICLLFTSFTPINFNKHNVYEITKELSSDKYRGRLAGDKGNKLAEDYIISQFKKNGLKPLYKDFRQSFEVFVPLIEGECILKVFDSEKKKIKEYKYGEDFKEIISGQSQGGRIYAKLDDKTIKFESRITGESLGNYEYDKRLMKDGVGAVIYSFDRMMRFRSPYKEQVEYKEGLIKISVQTKVLKELEEFKRQGYYIEIQSPVNYKKVKVSNIIGIKEGKDKTLPPIIFSAHLDHVGFDADGVIYSGALDNASGIAMLIEISRALKNTSYDRDIIFAAFNAEEEGLIGSSYFVKNSGLNLKDAEVINFDMVGSKEDVPLSILTSGNRSVFSRSLVELLKEKIKCKNIYQDNSDHASFCYENINAVTFIHDDTSKIHTPKDTIDNIDIDRFENVFNAINIYLESRTKLVYNPVVNQFSFTSVILGYIVALIILESICFIASKRE</sequence>
<dbReference type="EMBL" id="FQVG01000066">
    <property type="protein sequence ID" value="SHF39065.1"/>
    <property type="molecule type" value="Genomic_DNA"/>
</dbReference>
<keyword evidence="4" id="KW-1185">Reference proteome</keyword>
<feature type="domain" description="Peptidase M28" evidence="2">
    <location>
        <begin position="222"/>
        <end position="406"/>
    </location>
</feature>
<reference evidence="4" key="1">
    <citation type="submission" date="2016-11" db="EMBL/GenBank/DDBJ databases">
        <authorList>
            <person name="Varghese N."/>
            <person name="Submissions S."/>
        </authorList>
    </citation>
    <scope>NUCLEOTIDE SEQUENCE [LARGE SCALE GENOMIC DNA]</scope>
    <source>
        <strain evidence="4">DSM 10124</strain>
    </source>
</reference>
<dbReference type="InterPro" id="IPR007484">
    <property type="entry name" value="Peptidase_M28"/>
</dbReference>
<dbReference type="GO" id="GO:0006508">
    <property type="term" value="P:proteolysis"/>
    <property type="evidence" value="ECO:0007669"/>
    <property type="project" value="InterPro"/>
</dbReference>
<dbReference type="Pfam" id="PF04389">
    <property type="entry name" value="Peptidase_M28"/>
    <property type="match status" value="1"/>
</dbReference>
<dbReference type="Gene3D" id="3.40.630.10">
    <property type="entry name" value="Zn peptidases"/>
    <property type="match status" value="1"/>
</dbReference>
<organism evidence="3 4">
    <name type="scientific">Caloramator proteoclasticus DSM 10124</name>
    <dbReference type="NCBI Taxonomy" id="1121262"/>
    <lineage>
        <taxon>Bacteria</taxon>
        <taxon>Bacillati</taxon>
        <taxon>Bacillota</taxon>
        <taxon>Clostridia</taxon>
        <taxon>Eubacteriales</taxon>
        <taxon>Clostridiaceae</taxon>
        <taxon>Caloramator</taxon>
    </lineage>
</organism>
<dbReference type="Proteomes" id="UP000184423">
    <property type="component" value="Unassembled WGS sequence"/>
</dbReference>
<evidence type="ECO:0000259" key="2">
    <source>
        <dbReference type="Pfam" id="PF04389"/>
    </source>
</evidence>
<dbReference type="AlphaFoldDB" id="A0A1M5B9G1"/>
<feature type="transmembrane region" description="Helical" evidence="1">
    <location>
        <begin position="426"/>
        <end position="449"/>
    </location>
</feature>
<dbReference type="PANTHER" id="PTHR12147:SF26">
    <property type="entry name" value="PEPTIDASE M28 DOMAIN-CONTAINING PROTEIN"/>
    <property type="match status" value="1"/>
</dbReference>
<evidence type="ECO:0000256" key="1">
    <source>
        <dbReference type="SAM" id="Phobius"/>
    </source>
</evidence>
<evidence type="ECO:0000313" key="4">
    <source>
        <dbReference type="Proteomes" id="UP000184423"/>
    </source>
</evidence>
<name>A0A1M5B9G1_9CLOT</name>
<dbReference type="RefSeq" id="WP_073249972.1">
    <property type="nucleotide sequence ID" value="NZ_FQVG01000066.1"/>
</dbReference>
<accession>A0A1M5B9G1</accession>
<dbReference type="Gene3D" id="3.50.30.30">
    <property type="match status" value="1"/>
</dbReference>
<keyword evidence="1" id="KW-0472">Membrane</keyword>
<evidence type="ECO:0000313" key="3">
    <source>
        <dbReference type="EMBL" id="SHF39065.1"/>
    </source>
</evidence>
<protein>
    <submittedName>
        <fullName evidence="3">Peptidase family M28</fullName>
    </submittedName>
</protein>
<gene>
    <name evidence="3" type="ORF">SAMN02746091_02414</name>
</gene>
<keyword evidence="1" id="KW-0812">Transmembrane</keyword>
<proteinExistence type="predicted"/>
<dbReference type="GO" id="GO:0008235">
    <property type="term" value="F:metalloexopeptidase activity"/>
    <property type="evidence" value="ECO:0007669"/>
    <property type="project" value="InterPro"/>
</dbReference>